<dbReference type="AlphaFoldDB" id="A0A0F4PMN4"/>
<evidence type="ECO:0000313" key="1">
    <source>
        <dbReference type="EMBL" id="KJY98548.1"/>
    </source>
</evidence>
<dbReference type="Gene3D" id="3.10.129.10">
    <property type="entry name" value="Hotdog Thioesterase"/>
    <property type="match status" value="1"/>
</dbReference>
<keyword evidence="3" id="KW-1185">Reference proteome</keyword>
<dbReference type="InterPro" id="IPR029069">
    <property type="entry name" value="HotDog_dom_sf"/>
</dbReference>
<dbReference type="RefSeq" id="WP_022944255.1">
    <property type="nucleotide sequence ID" value="NZ_CP023396.1"/>
</dbReference>
<dbReference type="CDD" id="cd00586">
    <property type="entry name" value="4HBT"/>
    <property type="match status" value="1"/>
</dbReference>
<sequence length="145" mass="16512">MPDKQQFLERFPHACEIKVAWGDMDALQHVNNSMYFKYFEIARIDFFAQAGLFDRLEAEKIGPVLADNYCKYKRPVTFPDTLLIGVSVSEIAEAGFMTHYTVFSCAQQAIVTEGQARVVMFDFKTSQKAPLSDTLRTFLHANEKG</sequence>
<evidence type="ECO:0000313" key="4">
    <source>
        <dbReference type="Proteomes" id="UP000305874"/>
    </source>
</evidence>
<dbReference type="PANTHER" id="PTHR31793">
    <property type="entry name" value="4-HYDROXYBENZOYL-COA THIOESTERASE FAMILY MEMBER"/>
    <property type="match status" value="1"/>
</dbReference>
<comment type="caution">
    <text evidence="1">The sequence shown here is derived from an EMBL/GenBank/DDBJ whole genome shotgun (WGS) entry which is preliminary data.</text>
</comment>
<proteinExistence type="predicted"/>
<dbReference type="InterPro" id="IPR050563">
    <property type="entry name" value="4-hydroxybenzoyl-CoA_TE"/>
</dbReference>
<evidence type="ECO:0000313" key="3">
    <source>
        <dbReference type="Proteomes" id="UP000033664"/>
    </source>
</evidence>
<dbReference type="GeneID" id="58229315"/>
<dbReference type="Proteomes" id="UP000033664">
    <property type="component" value="Unassembled WGS sequence"/>
</dbReference>
<dbReference type="PATRIC" id="fig|151081.8.peg.2335"/>
<reference evidence="4" key="3">
    <citation type="submission" date="2019-06" db="EMBL/GenBank/DDBJ databases">
        <title>Co-occurence of chitin degradation, pigmentation and bioactivity in marine Pseudoalteromonas.</title>
        <authorList>
            <person name="Sonnenschein E.C."/>
            <person name="Bech P.K."/>
        </authorList>
    </citation>
    <scope>NUCLEOTIDE SEQUENCE [LARGE SCALE GENOMIC DNA]</scope>
    <source>
        <strain evidence="4">S2897</strain>
    </source>
</reference>
<dbReference type="Proteomes" id="UP000305874">
    <property type="component" value="Unassembled WGS sequence"/>
</dbReference>
<evidence type="ECO:0000313" key="2">
    <source>
        <dbReference type="EMBL" id="TMP86328.1"/>
    </source>
</evidence>
<reference evidence="1 3" key="1">
    <citation type="journal article" date="2015" name="BMC Genomics">
        <title>Genome mining reveals unlocked bioactive potential of marine Gram-negative bacteria.</title>
        <authorList>
            <person name="Machado H."/>
            <person name="Sonnenschein E.C."/>
            <person name="Melchiorsen J."/>
            <person name="Gram L."/>
        </authorList>
    </citation>
    <scope>NUCLEOTIDE SEQUENCE [LARGE SCALE GENOMIC DNA]</scope>
    <source>
        <strain evidence="1 3">S3137</strain>
    </source>
</reference>
<reference evidence="2" key="4">
    <citation type="submission" date="2019-09" db="EMBL/GenBank/DDBJ databases">
        <title>Co-occurence of chitin degradation, pigmentation and bioactivity in marine Pseudoalteromonas.</title>
        <authorList>
            <person name="Sonnenschein E.C."/>
            <person name="Bech P.K."/>
        </authorList>
    </citation>
    <scope>NUCLEOTIDE SEQUENCE</scope>
    <source>
        <strain evidence="2">S2897</strain>
    </source>
</reference>
<protein>
    <submittedName>
        <fullName evidence="1 2">Thioesterase</fullName>
    </submittedName>
</protein>
<name>A0A0F4PMN4_9GAMM</name>
<dbReference type="eggNOG" id="COG0824">
    <property type="taxonomic scope" value="Bacteria"/>
</dbReference>
<accession>A0A0F4PMN4</accession>
<dbReference type="Pfam" id="PF13279">
    <property type="entry name" value="4HBT_2"/>
    <property type="match status" value="1"/>
</dbReference>
<dbReference type="PANTHER" id="PTHR31793:SF40">
    <property type="entry name" value="ACYL-COA THIOESTER HYDROLASE, YBGC_YBAW FAMILY"/>
    <property type="match status" value="1"/>
</dbReference>
<dbReference type="EMBL" id="JXXZ01000010">
    <property type="protein sequence ID" value="KJY98548.1"/>
    <property type="molecule type" value="Genomic_DNA"/>
</dbReference>
<dbReference type="EMBL" id="PNCG01000014">
    <property type="protein sequence ID" value="TMP86328.1"/>
    <property type="molecule type" value="Genomic_DNA"/>
</dbReference>
<organism evidence="1 3">
    <name type="scientific">Pseudoalteromonas ruthenica</name>
    <dbReference type="NCBI Taxonomy" id="151081"/>
    <lineage>
        <taxon>Bacteria</taxon>
        <taxon>Pseudomonadati</taxon>
        <taxon>Pseudomonadota</taxon>
        <taxon>Gammaproteobacteria</taxon>
        <taxon>Alteromonadales</taxon>
        <taxon>Pseudoalteromonadaceae</taxon>
        <taxon>Pseudoalteromonas</taxon>
    </lineage>
</organism>
<dbReference type="STRING" id="151081.TW72_12515"/>
<dbReference type="SUPFAM" id="SSF54637">
    <property type="entry name" value="Thioesterase/thiol ester dehydrase-isomerase"/>
    <property type="match status" value="1"/>
</dbReference>
<dbReference type="GO" id="GO:0047617">
    <property type="term" value="F:fatty acyl-CoA hydrolase activity"/>
    <property type="evidence" value="ECO:0007669"/>
    <property type="project" value="TreeGrafter"/>
</dbReference>
<gene>
    <name evidence="2" type="ORF">CWC05_13030</name>
    <name evidence="1" type="ORF">TW72_12515</name>
</gene>
<reference evidence="2 4" key="2">
    <citation type="submission" date="2017-12" db="EMBL/GenBank/DDBJ databases">
        <authorList>
            <person name="Paulsen S."/>
            <person name="Gram L.K."/>
        </authorList>
    </citation>
    <scope>NUCLEOTIDE SEQUENCE [LARGE SCALE GENOMIC DNA]</scope>
    <source>
        <strain evidence="2 4">S2897</strain>
    </source>
</reference>